<accession>A0A1D2QS82</accession>
<dbReference type="Proteomes" id="UP000242502">
    <property type="component" value="Unassembled WGS sequence"/>
</dbReference>
<dbReference type="Pfam" id="PF10109">
    <property type="entry name" value="Phage_TAC_7"/>
    <property type="match status" value="1"/>
</dbReference>
<evidence type="ECO:0000313" key="2">
    <source>
        <dbReference type="Proteomes" id="UP000242502"/>
    </source>
</evidence>
<name>A0A1D2QS82_9GAMM</name>
<evidence type="ECO:0008006" key="3">
    <source>
        <dbReference type="Google" id="ProtNLM"/>
    </source>
</evidence>
<dbReference type="EMBL" id="MDLC01000009">
    <property type="protein sequence ID" value="ODS24442.1"/>
    <property type="molecule type" value="Genomic_DNA"/>
</dbReference>
<dbReference type="AlphaFoldDB" id="A0A1D2QS82"/>
<protein>
    <recommendedName>
        <fullName evidence="3">Phage tail protein</fullName>
    </recommendedName>
</protein>
<dbReference type="STRING" id="62101.AB835_03850"/>
<comment type="caution">
    <text evidence="1">The sequence shown here is derived from an EMBL/GenBank/DDBJ whole genome shotgun (WGS) entry which is preliminary data.</text>
</comment>
<proteinExistence type="predicted"/>
<organism evidence="1 2">
    <name type="scientific">Candidatus Endobugula sertula</name>
    <name type="common">Bugula neritina bacterial symbiont</name>
    <dbReference type="NCBI Taxonomy" id="62101"/>
    <lineage>
        <taxon>Bacteria</taxon>
        <taxon>Pseudomonadati</taxon>
        <taxon>Pseudomonadota</taxon>
        <taxon>Gammaproteobacteria</taxon>
        <taxon>Cellvibrionales</taxon>
        <taxon>Cellvibrionaceae</taxon>
        <taxon>Candidatus Endobugula</taxon>
    </lineage>
</organism>
<gene>
    <name evidence="1" type="ORF">AB835_03850</name>
</gene>
<evidence type="ECO:0000313" key="1">
    <source>
        <dbReference type="EMBL" id="ODS24442.1"/>
    </source>
</evidence>
<reference evidence="1 2" key="1">
    <citation type="journal article" date="2016" name="Appl. Environ. Microbiol.">
        <title>Lack of Overt Genome Reduction in the Bryostatin-Producing Bryozoan Symbiont "Candidatus Endobugula sertula".</title>
        <authorList>
            <person name="Miller I.J."/>
            <person name="Vanee N."/>
            <person name="Fong S.S."/>
            <person name="Lim-Fong G.E."/>
            <person name="Kwan J.C."/>
        </authorList>
    </citation>
    <scope>NUCLEOTIDE SEQUENCE [LARGE SCALE GENOMIC DNA]</scope>
    <source>
        <strain evidence="1">AB1-4</strain>
    </source>
</reference>
<dbReference type="InterPro" id="IPR019289">
    <property type="entry name" value="Phage_tail_E/E"/>
</dbReference>
<sequence length="79" mass="8968">METIELQYPVIIDGVETRNIALRRPLVRDRLIAEKGSGSDVDKEIRLIANLAEMAPDHIEQLDMADYVKLQECLANFLS</sequence>